<evidence type="ECO:0000259" key="1">
    <source>
        <dbReference type="Pfam" id="PF08241"/>
    </source>
</evidence>
<evidence type="ECO:0000313" key="3">
    <source>
        <dbReference type="Proteomes" id="UP001143747"/>
    </source>
</evidence>
<dbReference type="EMBL" id="JAKELO010000002">
    <property type="protein sequence ID" value="MDE4907355.1"/>
    <property type="molecule type" value="Genomic_DNA"/>
</dbReference>
<proteinExistence type="predicted"/>
<protein>
    <submittedName>
        <fullName evidence="2">Methyltransferase domain-containing protein</fullName>
    </submittedName>
</protein>
<comment type="caution">
    <text evidence="2">The sequence shown here is derived from an EMBL/GenBank/DDBJ whole genome shotgun (WGS) entry which is preliminary data.</text>
</comment>
<feature type="domain" description="Methyltransferase type 11" evidence="1">
    <location>
        <begin position="33"/>
        <end position="79"/>
    </location>
</feature>
<dbReference type="GO" id="GO:0032259">
    <property type="term" value="P:methylation"/>
    <property type="evidence" value="ECO:0007669"/>
    <property type="project" value="UniProtKB-KW"/>
</dbReference>
<dbReference type="Proteomes" id="UP001143747">
    <property type="component" value="Unassembled WGS sequence"/>
</dbReference>
<sequence>MPTERKLHFGCGFDYKEGFINLDMVKSADYYFDARNKLPFRDGTIEYIYSSHFVEHLNNEELMRHFKESFRVLQTDGIYRICIPDFVSAIKAYITMDNEWLESAKRDWGFDYLFAPAYLLSHAEYLDRALHEFGTHKIFLDYKKTKKMLIYSGFQEDNINLMSYDPSIDRKERKIYSIYIEAKK</sequence>
<dbReference type="AlphaFoldDB" id="A0A9Q4KNM6"/>
<dbReference type="Gene3D" id="3.40.50.150">
    <property type="entry name" value="Vaccinia Virus protein VP39"/>
    <property type="match status" value="1"/>
</dbReference>
<reference evidence="2" key="1">
    <citation type="submission" date="2022-01" db="EMBL/GenBank/DDBJ databases">
        <title>Draft genome of Methanogenium marinum DSM 15558.</title>
        <authorList>
            <person name="Chen S.-C."/>
            <person name="You Y.-T."/>
        </authorList>
    </citation>
    <scope>NUCLEOTIDE SEQUENCE</scope>
    <source>
        <strain evidence="2">DSM 15558</strain>
    </source>
</reference>
<evidence type="ECO:0000313" key="2">
    <source>
        <dbReference type="EMBL" id="MDE4907355.1"/>
    </source>
</evidence>
<dbReference type="Pfam" id="PF08241">
    <property type="entry name" value="Methyltransf_11"/>
    <property type="match status" value="1"/>
</dbReference>
<name>A0A9Q4KNM6_9EURY</name>
<dbReference type="InterPro" id="IPR029063">
    <property type="entry name" value="SAM-dependent_MTases_sf"/>
</dbReference>
<keyword evidence="2" id="KW-0489">Methyltransferase</keyword>
<organism evidence="2 3">
    <name type="scientific">Methanogenium marinum</name>
    <dbReference type="NCBI Taxonomy" id="348610"/>
    <lineage>
        <taxon>Archaea</taxon>
        <taxon>Methanobacteriati</taxon>
        <taxon>Methanobacteriota</taxon>
        <taxon>Stenosarchaea group</taxon>
        <taxon>Methanomicrobia</taxon>
        <taxon>Methanomicrobiales</taxon>
        <taxon>Methanomicrobiaceae</taxon>
        <taxon>Methanogenium</taxon>
    </lineage>
</organism>
<dbReference type="SUPFAM" id="SSF53335">
    <property type="entry name" value="S-adenosyl-L-methionine-dependent methyltransferases"/>
    <property type="match status" value="1"/>
</dbReference>
<dbReference type="InterPro" id="IPR013216">
    <property type="entry name" value="Methyltransf_11"/>
</dbReference>
<gene>
    <name evidence="2" type="ORF">L0665_01810</name>
</gene>
<keyword evidence="3" id="KW-1185">Reference proteome</keyword>
<keyword evidence="2" id="KW-0808">Transferase</keyword>
<dbReference type="RefSeq" id="WP_274924012.1">
    <property type="nucleotide sequence ID" value="NZ_JAKELO010000002.1"/>
</dbReference>
<dbReference type="GO" id="GO:0008757">
    <property type="term" value="F:S-adenosylmethionine-dependent methyltransferase activity"/>
    <property type="evidence" value="ECO:0007669"/>
    <property type="project" value="InterPro"/>
</dbReference>
<accession>A0A9Q4KNM6</accession>